<dbReference type="PANTHER" id="PTHR18964">
    <property type="entry name" value="ROK (REPRESSOR, ORF, KINASE) FAMILY"/>
    <property type="match status" value="1"/>
</dbReference>
<dbReference type="EMBL" id="NMQT01000194">
    <property type="protein sequence ID" value="OXM44097.1"/>
    <property type="molecule type" value="Genomic_DNA"/>
</dbReference>
<keyword evidence="3" id="KW-1185">Reference proteome</keyword>
<dbReference type="InterPro" id="IPR000600">
    <property type="entry name" value="ROK"/>
</dbReference>
<evidence type="ECO:0000313" key="3">
    <source>
        <dbReference type="Proteomes" id="UP000215223"/>
    </source>
</evidence>
<dbReference type="Proteomes" id="UP000215223">
    <property type="component" value="Unassembled WGS sequence"/>
</dbReference>
<keyword evidence="2" id="KW-0418">Kinase</keyword>
<organism evidence="2 3">
    <name type="scientific">Amycolatopsis thailandensis</name>
    <dbReference type="NCBI Taxonomy" id="589330"/>
    <lineage>
        <taxon>Bacteria</taxon>
        <taxon>Bacillati</taxon>
        <taxon>Actinomycetota</taxon>
        <taxon>Actinomycetes</taxon>
        <taxon>Pseudonocardiales</taxon>
        <taxon>Pseudonocardiaceae</taxon>
        <taxon>Amycolatopsis</taxon>
    </lineage>
</organism>
<dbReference type="Pfam" id="PF00480">
    <property type="entry name" value="ROK"/>
    <property type="match status" value="1"/>
</dbReference>
<evidence type="ECO:0000313" key="2">
    <source>
        <dbReference type="EMBL" id="OXM44097.1"/>
    </source>
</evidence>
<evidence type="ECO:0000256" key="1">
    <source>
        <dbReference type="ARBA" id="ARBA00006479"/>
    </source>
</evidence>
<dbReference type="InterPro" id="IPR036388">
    <property type="entry name" value="WH-like_DNA-bd_sf"/>
</dbReference>
<protein>
    <submittedName>
        <fullName evidence="2">Sugar kinase</fullName>
    </submittedName>
</protein>
<dbReference type="AlphaFoldDB" id="A0A229RBS8"/>
<dbReference type="Gene3D" id="1.10.10.10">
    <property type="entry name" value="Winged helix-like DNA-binding domain superfamily/Winged helix DNA-binding domain"/>
    <property type="match status" value="1"/>
</dbReference>
<reference evidence="2 3" key="1">
    <citation type="submission" date="2017-07" db="EMBL/GenBank/DDBJ databases">
        <title>Amycolatopsis thailandensis Genome sequencing and assembly.</title>
        <authorList>
            <person name="Kaur N."/>
            <person name="Mayilraj S."/>
        </authorList>
    </citation>
    <scope>NUCLEOTIDE SEQUENCE [LARGE SCALE GENOMIC DNA]</scope>
    <source>
        <strain evidence="2 3">JCM 16380</strain>
    </source>
</reference>
<keyword evidence="2" id="KW-0808">Transferase</keyword>
<name>A0A229RBS8_9PSEU</name>
<dbReference type="OrthoDB" id="3534172at2"/>
<dbReference type="Gene3D" id="3.30.420.40">
    <property type="match status" value="2"/>
</dbReference>
<dbReference type="SUPFAM" id="SSF46785">
    <property type="entry name" value="Winged helix' DNA-binding domain"/>
    <property type="match status" value="1"/>
</dbReference>
<dbReference type="PANTHER" id="PTHR18964:SF149">
    <property type="entry name" value="BIFUNCTIONAL UDP-N-ACETYLGLUCOSAMINE 2-EPIMERASE_N-ACETYLMANNOSAMINE KINASE"/>
    <property type="match status" value="1"/>
</dbReference>
<gene>
    <name evidence="2" type="ORF">CFP71_40955</name>
</gene>
<dbReference type="InterPro" id="IPR043129">
    <property type="entry name" value="ATPase_NBD"/>
</dbReference>
<dbReference type="SUPFAM" id="SSF53067">
    <property type="entry name" value="Actin-like ATPase domain"/>
    <property type="match status" value="1"/>
</dbReference>
<dbReference type="InterPro" id="IPR036390">
    <property type="entry name" value="WH_DNA-bd_sf"/>
</dbReference>
<dbReference type="GO" id="GO:0016301">
    <property type="term" value="F:kinase activity"/>
    <property type="evidence" value="ECO:0007669"/>
    <property type="project" value="UniProtKB-KW"/>
</dbReference>
<comment type="caution">
    <text evidence="2">The sequence shown here is derived from an EMBL/GenBank/DDBJ whole genome shotgun (WGS) entry which is preliminary data.</text>
</comment>
<sequence length="382" mass="40527">MLRRHNESLILSALYHDGPMSRVELGPLTGLGPAAISQLVSGLRRSRLVREAGQVASSGGRPRVLLEIDPDFGYLAGVDLTGDSVAWGLFDLTMRPVDMLRRKLRSGFTDVGGLARELTSGLRELLNSADVREPDLLGMGIGLPKTVTAPSLAEEWSPDRLKPLTGLEIPVFVGRGVNNQALAESRFGAGRGFERVIVVEIGAGADAALVVDGHVERICEWGHTTLDFGGRPCHCGSRGCVEAYVGVRGILQRYHESCGLQPPSRGKESAKLSALLRSTANSRPAAVLVRETVGYLGAALGNLISVFTPSKVILTGWAGLLLGKRFMTDIRKVVAGHTPQHVYRHTSVELGGAGPRAAMIGAAALTVEALLGRGADPRGEAE</sequence>
<comment type="similarity">
    <text evidence="1">Belongs to the ROK (NagC/XylR) family.</text>
</comment>
<accession>A0A229RBS8</accession>
<proteinExistence type="inferred from homology"/>